<evidence type="ECO:0000256" key="1">
    <source>
        <dbReference type="ARBA" id="ARBA00022450"/>
    </source>
</evidence>
<organism evidence="9 10">
    <name type="scientific">Streptomyces roseochromogenus subsp. oscitans DS 12.976</name>
    <dbReference type="NCBI Taxonomy" id="1352936"/>
    <lineage>
        <taxon>Bacteria</taxon>
        <taxon>Bacillati</taxon>
        <taxon>Actinomycetota</taxon>
        <taxon>Actinomycetes</taxon>
        <taxon>Kitasatosporales</taxon>
        <taxon>Streptomycetaceae</taxon>
        <taxon>Streptomyces</taxon>
    </lineage>
</organism>
<dbReference type="Proteomes" id="UP000017984">
    <property type="component" value="Chromosome"/>
</dbReference>
<comment type="function">
    <text evidence="7">Carrier of the growing fatty acid chain in fatty acid biosynthesis.</text>
</comment>
<dbReference type="GO" id="GO:0000035">
    <property type="term" value="F:acyl binding"/>
    <property type="evidence" value="ECO:0007669"/>
    <property type="project" value="TreeGrafter"/>
</dbReference>
<dbReference type="Gene3D" id="1.10.1200.10">
    <property type="entry name" value="ACP-like"/>
    <property type="match status" value="1"/>
</dbReference>
<sequence>MPEQEILDRLAELIREQTEFTGAITADTAFRRDLDMDSLSTVELISATERVFDVLIPYEELDDFGSVGELAGYVAKLRTG</sequence>
<evidence type="ECO:0000256" key="5">
    <source>
        <dbReference type="ARBA" id="ARBA00023098"/>
    </source>
</evidence>
<reference evidence="9 10" key="1">
    <citation type="journal article" date="2014" name="Genome Announc.">
        <title>Draft Genome Sequence of Streptomyces roseochromogenes subsp. oscitans DS 12.976, Producer of the Aminocoumarin Antibiotic Clorobiocin.</title>
        <authorList>
            <person name="Ruckert C."/>
            <person name="Kalinowski J."/>
            <person name="Heide L."/>
            <person name="Apel A.K."/>
        </authorList>
    </citation>
    <scope>NUCLEOTIDE SEQUENCE [LARGE SCALE GENOMIC DNA]</scope>
    <source>
        <strain evidence="9 10">DS 12.976</strain>
    </source>
</reference>
<keyword evidence="6 7" id="KW-0275">Fatty acid biosynthesis</keyword>
<dbReference type="UniPathway" id="UPA00094"/>
<dbReference type="InterPro" id="IPR036736">
    <property type="entry name" value="ACP-like_sf"/>
</dbReference>
<comment type="caution">
    <text evidence="9">The sequence shown here is derived from an EMBL/GenBank/DDBJ whole genome shotgun (WGS) entry which is preliminary data.</text>
</comment>
<keyword evidence="7" id="KW-0963">Cytoplasm</keyword>
<dbReference type="GO" id="GO:0009245">
    <property type="term" value="P:lipid A biosynthetic process"/>
    <property type="evidence" value="ECO:0007669"/>
    <property type="project" value="TreeGrafter"/>
</dbReference>
<keyword evidence="5 7" id="KW-0443">Lipid metabolism</keyword>
<proteinExistence type="inferred from homology"/>
<dbReference type="PATRIC" id="fig|1352936.5.peg.3617"/>
<dbReference type="AlphaFoldDB" id="V6KFZ1"/>
<dbReference type="STRING" id="1352936.M878_17205"/>
<dbReference type="EMBL" id="AWQX01000151">
    <property type="protein sequence ID" value="EST31007.1"/>
    <property type="molecule type" value="Genomic_DNA"/>
</dbReference>
<dbReference type="InterPro" id="IPR009081">
    <property type="entry name" value="PP-bd_ACP"/>
</dbReference>
<comment type="pathway">
    <text evidence="7">Lipid metabolism; fatty acid biosynthesis.</text>
</comment>
<dbReference type="OrthoDB" id="9804551at2"/>
<evidence type="ECO:0000256" key="4">
    <source>
        <dbReference type="ARBA" id="ARBA00022832"/>
    </source>
</evidence>
<comment type="PTM">
    <text evidence="7">4'-phosphopantetheine is transferred from CoA to a specific serine of apo-ACP by AcpS. This modification is essential for activity because fatty acids are bound in thioester linkage to the sulfhydryl of the prosthetic group.</text>
</comment>
<comment type="subcellular location">
    <subcellularLocation>
        <location evidence="7">Cytoplasm</location>
    </subcellularLocation>
</comment>
<keyword evidence="10" id="KW-1185">Reference proteome</keyword>
<dbReference type="InterPro" id="IPR003231">
    <property type="entry name" value="ACP"/>
</dbReference>
<evidence type="ECO:0000313" key="9">
    <source>
        <dbReference type="EMBL" id="EST31007.1"/>
    </source>
</evidence>
<evidence type="ECO:0000256" key="6">
    <source>
        <dbReference type="ARBA" id="ARBA00023160"/>
    </source>
</evidence>
<dbReference type="RefSeq" id="WP_023547404.1">
    <property type="nucleotide sequence ID" value="NZ_CM002285.1"/>
</dbReference>
<dbReference type="HOGENOM" id="CLU_108696_5_6_11"/>
<gene>
    <name evidence="7" type="primary">acpP</name>
    <name evidence="9" type="ORF">M878_17205</name>
</gene>
<keyword evidence="3 7" id="KW-0597">Phosphoprotein</keyword>
<accession>V6KFZ1</accession>
<evidence type="ECO:0000256" key="3">
    <source>
        <dbReference type="ARBA" id="ARBA00022553"/>
    </source>
</evidence>
<comment type="similarity">
    <text evidence="7">Belongs to the acyl carrier protein (ACP) family.</text>
</comment>
<keyword evidence="2 7" id="KW-0444">Lipid biosynthesis</keyword>
<evidence type="ECO:0000256" key="7">
    <source>
        <dbReference type="HAMAP-Rule" id="MF_01217"/>
    </source>
</evidence>
<keyword evidence="1 7" id="KW-0596">Phosphopantetheine</keyword>
<dbReference type="HAMAP" id="MF_01217">
    <property type="entry name" value="Acyl_carrier"/>
    <property type="match status" value="1"/>
</dbReference>
<dbReference type="GO" id="GO:0005829">
    <property type="term" value="C:cytosol"/>
    <property type="evidence" value="ECO:0007669"/>
    <property type="project" value="TreeGrafter"/>
</dbReference>
<feature type="modified residue" description="O-(pantetheine 4'-phosphoryl)serine" evidence="7">
    <location>
        <position position="38"/>
    </location>
</feature>
<evidence type="ECO:0000256" key="2">
    <source>
        <dbReference type="ARBA" id="ARBA00022516"/>
    </source>
</evidence>
<name>V6KFZ1_STRRC</name>
<dbReference type="GO" id="GO:0016020">
    <property type="term" value="C:membrane"/>
    <property type="evidence" value="ECO:0007669"/>
    <property type="project" value="GOC"/>
</dbReference>
<dbReference type="GO" id="GO:0000036">
    <property type="term" value="F:acyl carrier activity"/>
    <property type="evidence" value="ECO:0007669"/>
    <property type="project" value="UniProtKB-UniRule"/>
</dbReference>
<dbReference type="PANTHER" id="PTHR20863:SF76">
    <property type="entry name" value="CARRIER DOMAIN-CONTAINING PROTEIN"/>
    <property type="match status" value="1"/>
</dbReference>
<protein>
    <recommendedName>
        <fullName evidence="7">Acyl carrier protein</fullName>
        <shortName evidence="7">ACP</shortName>
    </recommendedName>
</protein>
<dbReference type="SUPFAM" id="SSF47336">
    <property type="entry name" value="ACP-like"/>
    <property type="match status" value="1"/>
</dbReference>
<evidence type="ECO:0000313" key="10">
    <source>
        <dbReference type="Proteomes" id="UP000017984"/>
    </source>
</evidence>
<keyword evidence="4 7" id="KW-0276">Fatty acid metabolism</keyword>
<feature type="domain" description="Carrier" evidence="8">
    <location>
        <begin position="1"/>
        <end position="78"/>
    </location>
</feature>
<dbReference type="PANTHER" id="PTHR20863">
    <property type="entry name" value="ACYL CARRIER PROTEIN"/>
    <property type="match status" value="1"/>
</dbReference>
<dbReference type="PROSITE" id="PS50075">
    <property type="entry name" value="CARRIER"/>
    <property type="match status" value="1"/>
</dbReference>
<evidence type="ECO:0000259" key="8">
    <source>
        <dbReference type="PROSITE" id="PS50075"/>
    </source>
</evidence>
<dbReference type="Pfam" id="PF00550">
    <property type="entry name" value="PP-binding"/>
    <property type="match status" value="1"/>
</dbReference>